<organism evidence="8 9">
    <name type="scientific">Gomphillus americanus</name>
    <dbReference type="NCBI Taxonomy" id="1940652"/>
    <lineage>
        <taxon>Eukaryota</taxon>
        <taxon>Fungi</taxon>
        <taxon>Dikarya</taxon>
        <taxon>Ascomycota</taxon>
        <taxon>Pezizomycotina</taxon>
        <taxon>Lecanoromycetes</taxon>
        <taxon>OSLEUM clade</taxon>
        <taxon>Ostropomycetidae</taxon>
        <taxon>Ostropales</taxon>
        <taxon>Graphidaceae</taxon>
        <taxon>Gomphilloideae</taxon>
        <taxon>Gomphillus</taxon>
    </lineage>
</organism>
<keyword evidence="4 6" id="KW-0472">Membrane</keyword>
<reference evidence="8" key="1">
    <citation type="submission" date="2021-03" db="EMBL/GenBank/DDBJ databases">
        <authorList>
            <person name="Tagirdzhanova G."/>
        </authorList>
    </citation>
    <scope>NUCLEOTIDE SEQUENCE</scope>
</reference>
<dbReference type="InterPro" id="IPR000626">
    <property type="entry name" value="Ubiquitin-like_dom"/>
</dbReference>
<evidence type="ECO:0000256" key="3">
    <source>
        <dbReference type="ARBA" id="ARBA00022989"/>
    </source>
</evidence>
<feature type="compositionally biased region" description="Basic and acidic residues" evidence="5">
    <location>
        <begin position="610"/>
        <end position="665"/>
    </location>
</feature>
<evidence type="ECO:0000256" key="1">
    <source>
        <dbReference type="ARBA" id="ARBA00004370"/>
    </source>
</evidence>
<protein>
    <recommendedName>
        <fullName evidence="7">Ubiquitin-like domain-containing protein</fullName>
    </recommendedName>
</protein>
<feature type="compositionally biased region" description="Low complexity" evidence="5">
    <location>
        <begin position="437"/>
        <end position="469"/>
    </location>
</feature>
<name>A0A8H3I8G3_9LECA</name>
<dbReference type="SUPFAM" id="SSF54236">
    <property type="entry name" value="Ubiquitin-like"/>
    <property type="match status" value="1"/>
</dbReference>
<feature type="compositionally biased region" description="Polar residues" evidence="5">
    <location>
        <begin position="257"/>
        <end position="272"/>
    </location>
</feature>
<dbReference type="InterPro" id="IPR029071">
    <property type="entry name" value="Ubiquitin-like_domsf"/>
</dbReference>
<evidence type="ECO:0000313" key="9">
    <source>
        <dbReference type="Proteomes" id="UP000664169"/>
    </source>
</evidence>
<feature type="transmembrane region" description="Helical" evidence="6">
    <location>
        <begin position="478"/>
        <end position="500"/>
    </location>
</feature>
<dbReference type="AlphaFoldDB" id="A0A8H3I8G3"/>
<accession>A0A8H3I8G3</accession>
<feature type="region of interest" description="Disordered" evidence="5">
    <location>
        <begin position="237"/>
        <end position="296"/>
    </location>
</feature>
<feature type="domain" description="Ubiquitin-like" evidence="7">
    <location>
        <begin position="16"/>
        <end position="71"/>
    </location>
</feature>
<feature type="region of interest" description="Disordered" evidence="5">
    <location>
        <begin position="405"/>
        <end position="469"/>
    </location>
</feature>
<evidence type="ECO:0000259" key="7">
    <source>
        <dbReference type="PROSITE" id="PS50053"/>
    </source>
</evidence>
<keyword evidence="3 6" id="KW-1133">Transmembrane helix</keyword>
<dbReference type="PANTHER" id="PTHR12943:SF27">
    <property type="entry name" value="HOMOCYSTEINE-INDUCED ENDOPLASMIC RETICULUM PROTEIN, ISOFORM A"/>
    <property type="match status" value="1"/>
</dbReference>
<dbReference type="Proteomes" id="UP000664169">
    <property type="component" value="Unassembled WGS sequence"/>
</dbReference>
<feature type="region of interest" description="Disordered" evidence="5">
    <location>
        <begin position="549"/>
        <end position="572"/>
    </location>
</feature>
<comment type="caution">
    <text evidence="8">The sequence shown here is derived from an EMBL/GenBank/DDBJ whole genome shotgun (WGS) entry which is preliminary data.</text>
</comment>
<feature type="compositionally biased region" description="Pro residues" evidence="5">
    <location>
        <begin position="208"/>
        <end position="218"/>
    </location>
</feature>
<keyword evidence="2 6" id="KW-0812">Transmembrane</keyword>
<proteinExistence type="predicted"/>
<feature type="compositionally biased region" description="Polar residues" evidence="5">
    <location>
        <begin position="405"/>
        <end position="436"/>
    </location>
</feature>
<evidence type="ECO:0000256" key="4">
    <source>
        <dbReference type="ARBA" id="ARBA00023136"/>
    </source>
</evidence>
<dbReference type="OrthoDB" id="21589at2759"/>
<dbReference type="GO" id="GO:0030968">
    <property type="term" value="P:endoplasmic reticulum unfolded protein response"/>
    <property type="evidence" value="ECO:0007669"/>
    <property type="project" value="TreeGrafter"/>
</dbReference>
<keyword evidence="9" id="KW-1185">Reference proteome</keyword>
<dbReference type="PANTHER" id="PTHR12943">
    <property type="entry name" value="HOMOCYSTEINE-RESPONSIVE ENDOPLASMIC RETICULUM-RESIDENT UNIQUITIN-LIKE DOMAIN HERPUD PROTEIN FAMILY MEMBER"/>
    <property type="match status" value="1"/>
</dbReference>
<gene>
    <name evidence="8" type="ORF">GOMPHAMPRED_005044</name>
</gene>
<dbReference type="GO" id="GO:0016020">
    <property type="term" value="C:membrane"/>
    <property type="evidence" value="ECO:0007669"/>
    <property type="project" value="UniProtKB-SubCell"/>
</dbReference>
<evidence type="ECO:0000256" key="5">
    <source>
        <dbReference type="SAM" id="MobiDB-lite"/>
    </source>
</evidence>
<dbReference type="InterPro" id="IPR039751">
    <property type="entry name" value="HERPUD1/2"/>
</dbReference>
<evidence type="ECO:0000256" key="6">
    <source>
        <dbReference type="SAM" id="Phobius"/>
    </source>
</evidence>
<feature type="compositionally biased region" description="Polar residues" evidence="5">
    <location>
        <begin position="549"/>
        <end position="567"/>
    </location>
</feature>
<dbReference type="EMBL" id="CAJPDQ010000003">
    <property type="protein sequence ID" value="CAF9907190.1"/>
    <property type="molecule type" value="Genomic_DNA"/>
</dbReference>
<evidence type="ECO:0000313" key="8">
    <source>
        <dbReference type="EMBL" id="CAF9907190.1"/>
    </source>
</evidence>
<feature type="region of interest" description="Disordered" evidence="5">
    <location>
        <begin position="607"/>
        <end position="688"/>
    </location>
</feature>
<comment type="subcellular location">
    <subcellularLocation>
        <location evidence="1">Membrane</location>
    </subcellularLocation>
</comment>
<sequence length="688" mass="75946">MASAHQVDGSAPTPTVRINIVSPNPEVPEPLTFLGVSANETVADLKIRIQQAVSSKPPPERQRIIYRGRALVQQDLPLHTILGPEVSQATNPFTFHLVLSPINASANATIRPDNLYQPTGLSSLPTISNPAQTFNIPPRPASTSQMPEPGRQLAGQTQNMPFNTVQGTMQQWLPQPFGAGIQMQFPQNGRPLHPPHLPSAMNFQNNQRPPPSVSPPPWIQDAHEQMLLAQHQLLHQQMQHQMHQDLVNRGRRATPPDSGSRTPPPGQAQSHSQPRDANGPRTMPNMPNPTISTQNYPVQGFPLIFIPDPTGRASRPQSTTRQFQPNAPLGPMHPAHLHAIRQNHLQNMQLDQMSQFAQLRNAMGIPLPNVRQTITSTSTVYLLSSPRGPEALLMSPSGVFTSPGYSMITQIPSSNTERGAPTVTNTSDTRPVPSTSTPAATPTVAPTQQPEQQAPQQQPQAQPQQQQQLQQQDQAGDLLRILLPLGGQLWLVVRIIGFVYLFSGGQDWRNTIALGVIALVGFLVQTGVFNPLLRNIWRPIREHVESIINSEQARPATTNSSNQTPQQMAERLVEEHRGISNTLRRAVRRAERSALLFTASLIPGVGESQVRARERAEREQREAEERARQEAEQEQREAEERVQQTAQDQREEGESGIEHIQKDEPVTPVRDTAQTSTEPAGDQAIDVD</sequence>
<dbReference type="PROSITE" id="PS50053">
    <property type="entry name" value="UBIQUITIN_2"/>
    <property type="match status" value="1"/>
</dbReference>
<evidence type="ECO:0000256" key="2">
    <source>
        <dbReference type="ARBA" id="ARBA00022692"/>
    </source>
</evidence>
<feature type="region of interest" description="Disordered" evidence="5">
    <location>
        <begin position="186"/>
        <end position="219"/>
    </location>
</feature>
<dbReference type="Gene3D" id="3.10.20.90">
    <property type="entry name" value="Phosphatidylinositol 3-kinase Catalytic Subunit, Chain A, domain 1"/>
    <property type="match status" value="1"/>
</dbReference>
<feature type="transmembrane region" description="Helical" evidence="6">
    <location>
        <begin position="512"/>
        <end position="533"/>
    </location>
</feature>